<evidence type="ECO:0000313" key="2">
    <source>
        <dbReference type="EMBL" id="EPY30617.1"/>
    </source>
</evidence>
<comment type="caution">
    <text evidence="1">The sequence shown here is derived from an EMBL/GenBank/DDBJ whole genome shotgun (WGS) entry which is preliminary data.</text>
</comment>
<dbReference type="EMBL" id="ATMH01003977">
    <property type="protein sequence ID" value="EPY30617.1"/>
    <property type="molecule type" value="Genomic_DNA"/>
</dbReference>
<dbReference type="EMBL" id="ATMH01008354">
    <property type="protein sequence ID" value="EPY22086.1"/>
    <property type="molecule type" value="Genomic_DNA"/>
</dbReference>
<evidence type="ECO:0000313" key="3">
    <source>
        <dbReference type="Proteomes" id="UP000015354"/>
    </source>
</evidence>
<reference evidence="1" key="2">
    <citation type="submission" date="2013-03" db="EMBL/GenBank/DDBJ databases">
        <authorList>
            <person name="Motta M.C.M."/>
            <person name="Martins A.C.A."/>
            <person name="Preta C.M.C.C."/>
            <person name="Silva R."/>
            <person name="de Souza S.S."/>
            <person name="Klein C.C."/>
            <person name="de Almeida L.G.P."/>
            <person name="Cunha O.L."/>
            <person name="Colabardini A.C."/>
            <person name="Lima B.A."/>
            <person name="Machado C.R."/>
            <person name="Soares C.M.A."/>
            <person name="de Menezes C.B.A."/>
            <person name="Bartolomeu D.C."/>
            <person name="Grisard E.C."/>
            <person name="Fantinatti-Garboggini F."/>
            <person name="Rodrigues-Luiz G.F."/>
            <person name="Wagner G."/>
            <person name="Goldman G.H."/>
            <person name="Fietto J.L.R."/>
            <person name="Ciapina L.P."/>
            <person name="Brocchi M."/>
            <person name="Elias M.C."/>
            <person name="Goldman M.H.S."/>
            <person name="Sagot M.-F."/>
            <person name="Pereira M."/>
            <person name="Stoco P.H."/>
            <person name="Teixeira S.M.R."/>
            <person name="de Mendonca-Neto R.P."/>
            <person name="Maciel T.E.F."/>
            <person name="Mendes T.A.O."/>
            <person name="Urmenyi T.P."/>
            <person name="Teixeira M.M.G."/>
            <person name="de Camargo E.F.P."/>
            <person name="de Sousa W."/>
            <person name="Schenkman S."/>
            <person name="de Vasconcelos A.T.R."/>
        </authorList>
    </citation>
    <scope>NUCLEOTIDE SEQUENCE</scope>
</reference>
<protein>
    <submittedName>
        <fullName evidence="1">Uncharacterized protein</fullName>
    </submittedName>
</protein>
<dbReference type="AlphaFoldDB" id="S9V5C0"/>
<name>S9V5C0_9TRYP</name>
<organism evidence="1 3">
    <name type="scientific">Strigomonas culicis</name>
    <dbReference type="NCBI Taxonomy" id="28005"/>
    <lineage>
        <taxon>Eukaryota</taxon>
        <taxon>Discoba</taxon>
        <taxon>Euglenozoa</taxon>
        <taxon>Kinetoplastea</taxon>
        <taxon>Metakinetoplastina</taxon>
        <taxon>Trypanosomatida</taxon>
        <taxon>Trypanosomatidae</taxon>
        <taxon>Strigomonadinae</taxon>
        <taxon>Strigomonas</taxon>
    </lineage>
</organism>
<dbReference type="OrthoDB" id="274824at2759"/>
<gene>
    <name evidence="2" type="ORF">STCU_03977</name>
    <name evidence="1" type="ORF">STCU_08354</name>
</gene>
<accession>S9V5C0</accession>
<dbReference type="Proteomes" id="UP000015354">
    <property type="component" value="Unassembled WGS sequence"/>
</dbReference>
<evidence type="ECO:0000313" key="1">
    <source>
        <dbReference type="EMBL" id="EPY22086.1"/>
    </source>
</evidence>
<proteinExistence type="predicted"/>
<keyword evidence="3" id="KW-1185">Reference proteome</keyword>
<sequence length="324" mass="36366">MRHTHVLCKGRRGDRVWKAAPLPKTFHTALEAGDWLGALKVYQRHPYHAPPADTFDLLKTVMHATGIGVNDVKERFNEKVRLSAILQRKAPEEVEWGVFWSALNQGDGKTISAAISGARVASPTQQIAVAEACAVLLRHAGEKWEEELVDRVPFATVTRSNLVHVALSGQRWDIAVELLRQVRLTRADVTTLWPLMTQNSWERVLHLISACPKSSVPYSRALPFILRDGCSLQLLSEHLEHARVLGDVDVVSPLLDYAVQIKDWEYVNRCLEHLVEIGHVTCAAKTAFTHLCNLHGEAKVCRLLKEHSIRLADMSIENLESLKL</sequence>
<reference evidence="1 3" key="1">
    <citation type="journal article" date="2013" name="PLoS ONE">
        <title>Predicting the Proteins of Angomonas deanei, Strigomonas culicis and Their Respective Endosymbionts Reveals New Aspects of the Trypanosomatidae Family.</title>
        <authorList>
            <person name="Motta M.C."/>
            <person name="Martins A.C."/>
            <person name="de Souza S.S."/>
            <person name="Catta-Preta C.M."/>
            <person name="Silva R."/>
            <person name="Klein C.C."/>
            <person name="de Almeida L.G."/>
            <person name="de Lima Cunha O."/>
            <person name="Ciapina L.P."/>
            <person name="Brocchi M."/>
            <person name="Colabardini A.C."/>
            <person name="de Araujo Lima B."/>
            <person name="Machado C.R."/>
            <person name="de Almeida Soares C.M."/>
            <person name="Probst C.M."/>
            <person name="de Menezes C.B."/>
            <person name="Thompson C.E."/>
            <person name="Bartholomeu D.C."/>
            <person name="Gradia D.F."/>
            <person name="Pavoni D.P."/>
            <person name="Grisard E.C."/>
            <person name="Fantinatti-Garboggini F."/>
            <person name="Marchini F.K."/>
            <person name="Rodrigues-Luiz G.F."/>
            <person name="Wagner G."/>
            <person name="Goldman G.H."/>
            <person name="Fietto J.L."/>
            <person name="Elias M.C."/>
            <person name="Goldman M.H."/>
            <person name="Sagot M.F."/>
            <person name="Pereira M."/>
            <person name="Stoco P.H."/>
            <person name="de Mendonca-Neto R.P."/>
            <person name="Teixeira S.M."/>
            <person name="Maciel T.E."/>
            <person name="de Oliveira Mendes T.A."/>
            <person name="Urmenyi T.P."/>
            <person name="de Souza W."/>
            <person name="Schenkman S."/>
            <person name="de Vasconcelos A.T."/>
        </authorList>
    </citation>
    <scope>NUCLEOTIDE SEQUENCE [LARGE SCALE GENOMIC DNA]</scope>
</reference>